<sequence length="317" mass="34969">MKCFSSSSSMLPFPSSYSSVLVLPKNMSPISTLSHPLVFKFNLNSSPKLLKSFDPEFFLHLRTRKTSSLGGILTDKTGVRDSSRTMIKTSVLKESRDRDDGIQALEQEVEGFIDGSIRVQGFESTLNRLSKWLVSALFGGVILWRHDAEALWMAMGSIVNAVLSVGLKRLLNQERPVAGLKSDPGMPSSHAQSIFFTVVFAIASLLEWLGINELSVGISVLALAFGSYLLVKIASNLIAGLQSWLRVSQKLHTMNQILVGAVVGSIFSVLWYLSWDAVVLEAFNSSLWVRVIVLLACAGFGVGFLTYVIQYWLKDER</sequence>
<feature type="transmembrane region" description="Helical" evidence="2">
    <location>
        <begin position="287"/>
        <end position="313"/>
    </location>
</feature>
<evidence type="ECO:0000256" key="1">
    <source>
        <dbReference type="ARBA" id="ARBA00022801"/>
    </source>
</evidence>
<accession>A0A5B6UVZ6</accession>
<dbReference type="EMBL" id="SMMG02000009">
    <property type="protein sequence ID" value="KAA3461147.1"/>
    <property type="molecule type" value="Genomic_DNA"/>
</dbReference>
<dbReference type="Proteomes" id="UP000325315">
    <property type="component" value="Unassembled WGS sequence"/>
</dbReference>
<dbReference type="PANTHER" id="PTHR11247:SF40">
    <property type="entry name" value="LIPID PHOSPHATE PHOSPHATASE EPSILON 1, CHLOROPLASTIC"/>
    <property type="match status" value="1"/>
</dbReference>
<dbReference type="InterPro" id="IPR036938">
    <property type="entry name" value="PAP2/HPO_sf"/>
</dbReference>
<keyword evidence="4" id="KW-1185">Reference proteome</keyword>
<keyword evidence="1" id="KW-0378">Hydrolase</keyword>
<dbReference type="GO" id="GO:0006487">
    <property type="term" value="P:protein N-linked glycosylation"/>
    <property type="evidence" value="ECO:0007669"/>
    <property type="project" value="TreeGrafter"/>
</dbReference>
<feature type="transmembrane region" description="Helical" evidence="2">
    <location>
        <begin position="257"/>
        <end position="275"/>
    </location>
</feature>
<gene>
    <name evidence="3" type="ORF">EPI10_027746</name>
</gene>
<name>A0A5B6UVZ6_9ROSI</name>
<feature type="transmembrane region" description="Helical" evidence="2">
    <location>
        <begin position="217"/>
        <end position="245"/>
    </location>
</feature>
<feature type="transmembrane region" description="Helical" evidence="2">
    <location>
        <begin position="192"/>
        <end position="211"/>
    </location>
</feature>
<protein>
    <submittedName>
        <fullName evidence="3">Lipid phosphate phosphatase epsilon 2, chloroplastic-like</fullName>
    </submittedName>
</protein>
<dbReference type="PANTHER" id="PTHR11247">
    <property type="entry name" value="PALMITOYL-PROTEIN THIOESTERASE/DOLICHYLDIPHOSPHATASE 1"/>
    <property type="match status" value="1"/>
</dbReference>
<dbReference type="GO" id="GO:0008610">
    <property type="term" value="P:lipid biosynthetic process"/>
    <property type="evidence" value="ECO:0007669"/>
    <property type="project" value="TreeGrafter"/>
</dbReference>
<evidence type="ECO:0000256" key="2">
    <source>
        <dbReference type="SAM" id="Phobius"/>
    </source>
</evidence>
<keyword evidence="2" id="KW-0472">Membrane</keyword>
<dbReference type="GO" id="GO:0005789">
    <property type="term" value="C:endoplasmic reticulum membrane"/>
    <property type="evidence" value="ECO:0007669"/>
    <property type="project" value="TreeGrafter"/>
</dbReference>
<comment type="caution">
    <text evidence="3">The sequence shown here is derived from an EMBL/GenBank/DDBJ whole genome shotgun (WGS) entry which is preliminary data.</text>
</comment>
<proteinExistence type="predicted"/>
<dbReference type="AlphaFoldDB" id="A0A5B6UVZ6"/>
<keyword evidence="2" id="KW-0812">Transmembrane</keyword>
<dbReference type="OrthoDB" id="302705at2759"/>
<reference evidence="4" key="1">
    <citation type="journal article" date="2019" name="Plant Biotechnol. J.">
        <title>Genome sequencing of the Australian wild diploid species Gossypium australe highlights disease resistance and delayed gland morphogenesis.</title>
        <authorList>
            <person name="Cai Y."/>
            <person name="Cai X."/>
            <person name="Wang Q."/>
            <person name="Wang P."/>
            <person name="Zhang Y."/>
            <person name="Cai C."/>
            <person name="Xu Y."/>
            <person name="Wang K."/>
            <person name="Zhou Z."/>
            <person name="Wang C."/>
            <person name="Geng S."/>
            <person name="Li B."/>
            <person name="Dong Q."/>
            <person name="Hou Y."/>
            <person name="Wang H."/>
            <person name="Ai P."/>
            <person name="Liu Z."/>
            <person name="Yi F."/>
            <person name="Sun M."/>
            <person name="An G."/>
            <person name="Cheng J."/>
            <person name="Zhang Y."/>
            <person name="Shi Q."/>
            <person name="Xie Y."/>
            <person name="Shi X."/>
            <person name="Chang Y."/>
            <person name="Huang F."/>
            <person name="Chen Y."/>
            <person name="Hong S."/>
            <person name="Mi L."/>
            <person name="Sun Q."/>
            <person name="Zhang L."/>
            <person name="Zhou B."/>
            <person name="Peng R."/>
            <person name="Zhang X."/>
            <person name="Liu F."/>
        </authorList>
    </citation>
    <scope>NUCLEOTIDE SEQUENCE [LARGE SCALE GENOMIC DNA]</scope>
    <source>
        <strain evidence="4">cv. PA1801</strain>
    </source>
</reference>
<dbReference type="SUPFAM" id="SSF48317">
    <property type="entry name" value="Acid phosphatase/Vanadium-dependent haloperoxidase"/>
    <property type="match status" value="1"/>
</dbReference>
<keyword evidence="2" id="KW-1133">Transmembrane helix</keyword>
<dbReference type="GO" id="GO:0047874">
    <property type="term" value="F:dolichyldiphosphatase activity"/>
    <property type="evidence" value="ECO:0007669"/>
    <property type="project" value="TreeGrafter"/>
</dbReference>
<organism evidence="3 4">
    <name type="scientific">Gossypium australe</name>
    <dbReference type="NCBI Taxonomy" id="47621"/>
    <lineage>
        <taxon>Eukaryota</taxon>
        <taxon>Viridiplantae</taxon>
        <taxon>Streptophyta</taxon>
        <taxon>Embryophyta</taxon>
        <taxon>Tracheophyta</taxon>
        <taxon>Spermatophyta</taxon>
        <taxon>Magnoliopsida</taxon>
        <taxon>eudicotyledons</taxon>
        <taxon>Gunneridae</taxon>
        <taxon>Pentapetalae</taxon>
        <taxon>rosids</taxon>
        <taxon>malvids</taxon>
        <taxon>Malvales</taxon>
        <taxon>Malvaceae</taxon>
        <taxon>Malvoideae</taxon>
        <taxon>Gossypium</taxon>
    </lineage>
</organism>
<evidence type="ECO:0000313" key="4">
    <source>
        <dbReference type="Proteomes" id="UP000325315"/>
    </source>
</evidence>
<evidence type="ECO:0000313" key="3">
    <source>
        <dbReference type="EMBL" id="KAA3461147.1"/>
    </source>
</evidence>